<organism evidence="9 10">
    <name type="scientific">Chelativorans salis</name>
    <dbReference type="NCBI Taxonomy" id="2978478"/>
    <lineage>
        <taxon>Bacteria</taxon>
        <taxon>Pseudomonadati</taxon>
        <taxon>Pseudomonadota</taxon>
        <taxon>Alphaproteobacteria</taxon>
        <taxon>Hyphomicrobiales</taxon>
        <taxon>Phyllobacteriaceae</taxon>
        <taxon>Chelativorans</taxon>
    </lineage>
</organism>
<comment type="subcellular location">
    <subcellularLocation>
        <location evidence="1">Membrane</location>
        <topology evidence="1">Single-pass membrane protein</topology>
    </subcellularLocation>
</comment>
<sequence length="141" mass="15808">MKKQIATLCAAVMALSVAGVPTAPAISAPVYPAPLATPASGKLIEEVNHRHRYYARDYHRYRKHRHRSRRGNAGAFLGGLAAGAILGGLLSQSSRAAPVYRYRTSDPHVQWCLRRYRSYDVRTDTFQPYSGPRKYCNSPYR</sequence>
<keyword evidence="4" id="KW-1003">Cell membrane</keyword>
<protein>
    <recommendedName>
        <fullName evidence="3">Lectin-like protein BA14k</fullName>
    </recommendedName>
</protein>
<feature type="signal peptide" evidence="8">
    <location>
        <begin position="1"/>
        <end position="25"/>
    </location>
</feature>
<keyword evidence="5" id="KW-0430">Lectin</keyword>
<evidence type="ECO:0000256" key="8">
    <source>
        <dbReference type="SAM" id="SignalP"/>
    </source>
</evidence>
<dbReference type="Proteomes" id="UP001320831">
    <property type="component" value="Unassembled WGS sequence"/>
</dbReference>
<gene>
    <name evidence="9" type="ORF">N5A92_08280</name>
</gene>
<dbReference type="Pfam" id="PF07886">
    <property type="entry name" value="BA14K"/>
    <property type="match status" value="1"/>
</dbReference>
<dbReference type="EMBL" id="JAOCZP010000002">
    <property type="protein sequence ID" value="MCT7375034.1"/>
    <property type="molecule type" value="Genomic_DNA"/>
</dbReference>
<evidence type="ECO:0000256" key="1">
    <source>
        <dbReference type="ARBA" id="ARBA00004167"/>
    </source>
</evidence>
<proteinExistence type="inferred from homology"/>
<comment type="function">
    <text evidence="6">Has immunoglobulin-binding and hemagglutination properties, and can bind to mannose. Essential for virulence. May be involved in LPS biosynthesis or polysaccharide transport.</text>
</comment>
<keyword evidence="7" id="KW-1133">Transmembrane helix</keyword>
<evidence type="ECO:0000256" key="4">
    <source>
        <dbReference type="ARBA" id="ARBA00022475"/>
    </source>
</evidence>
<keyword evidence="7" id="KW-0472">Membrane</keyword>
<dbReference type="InterPro" id="IPR012413">
    <property type="entry name" value="BA14K"/>
</dbReference>
<evidence type="ECO:0000256" key="6">
    <source>
        <dbReference type="ARBA" id="ARBA00025321"/>
    </source>
</evidence>
<evidence type="ECO:0000313" key="9">
    <source>
        <dbReference type="EMBL" id="MCT7375034.1"/>
    </source>
</evidence>
<keyword evidence="7" id="KW-0812">Transmembrane</keyword>
<feature type="transmembrane region" description="Helical" evidence="7">
    <location>
        <begin position="73"/>
        <end position="91"/>
    </location>
</feature>
<comment type="caution">
    <text evidence="9">The sequence shown here is derived from an EMBL/GenBank/DDBJ whole genome shotgun (WGS) entry which is preliminary data.</text>
</comment>
<comment type="similarity">
    <text evidence="2">Belongs to the BA14k family.</text>
</comment>
<keyword evidence="8" id="KW-0732">Signal</keyword>
<keyword evidence="10" id="KW-1185">Reference proteome</keyword>
<dbReference type="RefSeq" id="WP_260901697.1">
    <property type="nucleotide sequence ID" value="NZ_JAOCZP010000002.1"/>
</dbReference>
<evidence type="ECO:0000256" key="5">
    <source>
        <dbReference type="ARBA" id="ARBA00022734"/>
    </source>
</evidence>
<evidence type="ECO:0000256" key="3">
    <source>
        <dbReference type="ARBA" id="ARBA00020552"/>
    </source>
</evidence>
<feature type="chain" id="PRO_5046781509" description="Lectin-like protein BA14k" evidence="8">
    <location>
        <begin position="26"/>
        <end position="141"/>
    </location>
</feature>
<accession>A0ABT2LPC0</accession>
<evidence type="ECO:0000313" key="10">
    <source>
        <dbReference type="Proteomes" id="UP001320831"/>
    </source>
</evidence>
<evidence type="ECO:0000256" key="2">
    <source>
        <dbReference type="ARBA" id="ARBA00010270"/>
    </source>
</evidence>
<evidence type="ECO:0000256" key="7">
    <source>
        <dbReference type="SAM" id="Phobius"/>
    </source>
</evidence>
<reference evidence="9 10" key="1">
    <citation type="submission" date="2022-09" db="EMBL/GenBank/DDBJ databases">
        <title>Chelativorans salina sp. nov., a novel slightly halophilic bacterium isolated from a saline lake sediment enrichment.</title>
        <authorList>
            <person name="Gao L."/>
            <person name="Fang B.-Z."/>
            <person name="Li W.-J."/>
        </authorList>
    </citation>
    <scope>NUCLEOTIDE SEQUENCE [LARGE SCALE GENOMIC DNA]</scope>
    <source>
        <strain evidence="9 10">EGI FJ00035</strain>
    </source>
</reference>
<name>A0ABT2LPC0_9HYPH</name>